<comment type="caution">
    <text evidence="3">The sequence shown here is derived from an EMBL/GenBank/DDBJ whole genome shotgun (WGS) entry which is preliminary data.</text>
</comment>
<dbReference type="AlphaFoldDB" id="A0AAV8V6I6"/>
<accession>A0AAV8V6I6</accession>
<dbReference type="SUPFAM" id="SSF52047">
    <property type="entry name" value="RNI-like"/>
    <property type="match status" value="1"/>
</dbReference>
<gene>
    <name evidence="3" type="ORF">NQ315_004985</name>
</gene>
<dbReference type="Gene3D" id="3.80.10.10">
    <property type="entry name" value="Ribonuclease Inhibitor"/>
    <property type="match status" value="1"/>
</dbReference>
<evidence type="ECO:0000256" key="2">
    <source>
        <dbReference type="ARBA" id="ARBA00076566"/>
    </source>
</evidence>
<sequence>MFKLRLPQICTKFTAQQCRFCTIKEPKELIAKDPKEKDVVEVQEKYDPKKVTKEDMQWRTPWHQKEGQYYSLLRTFYTEDNKRSLLQSLQTPIDLSPSSIKNWWAKHKEQVEILSQSYLPERNQVLGNELAAAHFIVYRGGAVKFFNQDKWIKADENEEYDLPRFYEEGKILEAIDCADMNIVYEGLENLRNLKKVQWLSFNGCERIDDWCIDKISNMFSHSLVYLDLRNCPCITDRGIGALYKLRKLKILYLDDFLRSTTYEMTCLLLEEANPHLEIRSDPVVFET</sequence>
<reference evidence="3 4" key="1">
    <citation type="journal article" date="2023" name="Insect Mol. Biol.">
        <title>Genome sequencing provides insights into the evolution of gene families encoding plant cell wall-degrading enzymes in longhorned beetles.</title>
        <authorList>
            <person name="Shin N.R."/>
            <person name="Okamura Y."/>
            <person name="Kirsch R."/>
            <person name="Pauchet Y."/>
        </authorList>
    </citation>
    <scope>NUCLEOTIDE SEQUENCE [LARGE SCALE GENOMIC DNA]</scope>
    <source>
        <strain evidence="3">EAD_L_NR</strain>
    </source>
</reference>
<name>A0AAV8V6I6_9CUCU</name>
<evidence type="ECO:0000256" key="1">
    <source>
        <dbReference type="ARBA" id="ARBA00006901"/>
    </source>
</evidence>
<dbReference type="FunFam" id="3.80.10.10:FF:000168">
    <property type="entry name" value="Distal membrane arm assembly complex 2"/>
    <property type="match status" value="1"/>
</dbReference>
<evidence type="ECO:0000313" key="4">
    <source>
        <dbReference type="Proteomes" id="UP001159042"/>
    </source>
</evidence>
<keyword evidence="4" id="KW-1185">Reference proteome</keyword>
<comment type="similarity">
    <text evidence="1">Belongs to the ATP synthase subunit s family.</text>
</comment>
<organism evidence="3 4">
    <name type="scientific">Exocentrus adspersus</name>
    <dbReference type="NCBI Taxonomy" id="1586481"/>
    <lineage>
        <taxon>Eukaryota</taxon>
        <taxon>Metazoa</taxon>
        <taxon>Ecdysozoa</taxon>
        <taxon>Arthropoda</taxon>
        <taxon>Hexapoda</taxon>
        <taxon>Insecta</taxon>
        <taxon>Pterygota</taxon>
        <taxon>Neoptera</taxon>
        <taxon>Endopterygota</taxon>
        <taxon>Coleoptera</taxon>
        <taxon>Polyphaga</taxon>
        <taxon>Cucujiformia</taxon>
        <taxon>Chrysomeloidea</taxon>
        <taxon>Cerambycidae</taxon>
        <taxon>Lamiinae</taxon>
        <taxon>Acanthocinini</taxon>
        <taxon>Exocentrus</taxon>
    </lineage>
</organism>
<evidence type="ECO:0000313" key="3">
    <source>
        <dbReference type="EMBL" id="KAJ8909778.1"/>
    </source>
</evidence>
<dbReference type="Proteomes" id="UP001159042">
    <property type="component" value="Unassembled WGS sequence"/>
</dbReference>
<dbReference type="InterPro" id="IPR032675">
    <property type="entry name" value="LRR_dom_sf"/>
</dbReference>
<protein>
    <recommendedName>
        <fullName evidence="2">ATP synthase subunit s-like protein</fullName>
    </recommendedName>
</protein>
<dbReference type="EMBL" id="JANEYG010000415">
    <property type="protein sequence ID" value="KAJ8909778.1"/>
    <property type="molecule type" value="Genomic_DNA"/>
</dbReference>
<proteinExistence type="inferred from homology"/>